<dbReference type="EMBL" id="AM279695">
    <property type="protein sequence ID" value="CAK51219.1"/>
    <property type="molecule type" value="Genomic_DNA"/>
</dbReference>
<proteinExistence type="predicted"/>
<evidence type="ECO:0008006" key="3">
    <source>
        <dbReference type="Google" id="ProtNLM"/>
    </source>
</evidence>
<sequence>MVKRVVSVLVTALAAATLSAPAASAGQSAGCNWFAKVPTVSSTGRIVGVGGRTGCTNKINLSVEVRRVIDNWPDQTVASGTSWSFVTGSVTVYGDRQAGCHDYFTETIWEGTSTKIQSAVMRSCR</sequence>
<feature type="signal peptide" evidence="1">
    <location>
        <begin position="1"/>
        <end position="22"/>
    </location>
</feature>
<keyword evidence="1" id="KW-0732">Signal</keyword>
<gene>
    <name evidence="2" type="ORF">DSMT0138</name>
</gene>
<accession>Q0JWE7</accession>
<evidence type="ECO:0000313" key="2">
    <source>
        <dbReference type="EMBL" id="CAK51219.1"/>
    </source>
</evidence>
<name>Q0JWE7_STRAM</name>
<reference evidence="2" key="1">
    <citation type="journal article" date="2006" name="J. Bacteriol.">
        <title>Intraspecific variability of the terminal inverted repeats of the linear chromosome of Streptomyces ambofaciens.</title>
        <authorList>
            <person name="Choulet F."/>
            <person name="Gallois A."/>
            <person name="Aigle B."/>
            <person name="Mangenot S."/>
            <person name="Gerbaud C."/>
            <person name="Truong C."/>
            <person name="Francou F.X."/>
            <person name="Borges F."/>
            <person name="Fourrier C."/>
            <person name="Guerineau M."/>
            <person name="Decaris B."/>
            <person name="Barbe V."/>
            <person name="Pernodet J.L."/>
            <person name="Leblond P."/>
        </authorList>
    </citation>
    <scope>NUCLEOTIDE SEQUENCE</scope>
    <source>
        <strain evidence="2">DSM40697</strain>
    </source>
</reference>
<evidence type="ECO:0000256" key="1">
    <source>
        <dbReference type="SAM" id="SignalP"/>
    </source>
</evidence>
<organism evidence="2">
    <name type="scientific">Streptomyces ambofaciens</name>
    <dbReference type="NCBI Taxonomy" id="1889"/>
    <lineage>
        <taxon>Bacteria</taxon>
        <taxon>Bacillati</taxon>
        <taxon>Actinomycetota</taxon>
        <taxon>Actinomycetes</taxon>
        <taxon>Kitasatosporales</taxon>
        <taxon>Streptomycetaceae</taxon>
        <taxon>Streptomyces</taxon>
    </lineage>
</organism>
<dbReference type="AlphaFoldDB" id="Q0JWE7"/>
<dbReference type="EMBL" id="AM279694">
    <property type="protein sequence ID" value="CAK50981.1"/>
    <property type="molecule type" value="Genomic_DNA"/>
</dbReference>
<feature type="chain" id="PRO_5007698702" description="Secreted protein" evidence="1">
    <location>
        <begin position="23"/>
        <end position="125"/>
    </location>
</feature>
<protein>
    <recommendedName>
        <fullName evidence="3">Secreted protein</fullName>
    </recommendedName>
</protein>